<proteinExistence type="predicted"/>
<organism evidence="2 3">
    <name type="scientific">Paratractidigestivibacter faecalis</name>
    <dbReference type="NCBI Taxonomy" id="2292441"/>
    <lineage>
        <taxon>Bacteria</taxon>
        <taxon>Bacillati</taxon>
        <taxon>Actinomycetota</taxon>
        <taxon>Coriobacteriia</taxon>
        <taxon>Coriobacteriales</taxon>
        <taxon>Atopobiaceae</taxon>
        <taxon>Paratractidigestivibacter</taxon>
    </lineage>
</organism>
<accession>A0ABV1IHK4</accession>
<evidence type="ECO:0000256" key="1">
    <source>
        <dbReference type="SAM" id="MobiDB-lite"/>
    </source>
</evidence>
<dbReference type="Gene3D" id="3.40.50.1820">
    <property type="entry name" value="alpha/beta hydrolase"/>
    <property type="match status" value="1"/>
</dbReference>
<dbReference type="EMBL" id="JBBNGS010000018">
    <property type="protein sequence ID" value="MEQ2638373.1"/>
    <property type="molecule type" value="Genomic_DNA"/>
</dbReference>
<evidence type="ECO:0000313" key="3">
    <source>
        <dbReference type="Proteomes" id="UP001478817"/>
    </source>
</evidence>
<dbReference type="InterPro" id="IPR001563">
    <property type="entry name" value="Peptidase_S10"/>
</dbReference>
<gene>
    <name evidence="2" type="ORF">AAAT05_08485</name>
</gene>
<name>A0ABV1IHK4_9ACTN</name>
<keyword evidence="3" id="KW-1185">Reference proteome</keyword>
<dbReference type="SUPFAM" id="SSF53474">
    <property type="entry name" value="alpha/beta-Hydrolases"/>
    <property type="match status" value="1"/>
</dbReference>
<dbReference type="RefSeq" id="WP_349183067.1">
    <property type="nucleotide sequence ID" value="NZ_JBBNGS010000018.1"/>
</dbReference>
<dbReference type="InterPro" id="IPR029058">
    <property type="entry name" value="AB_hydrolase_fold"/>
</dbReference>
<evidence type="ECO:0000313" key="2">
    <source>
        <dbReference type="EMBL" id="MEQ2638373.1"/>
    </source>
</evidence>
<dbReference type="Proteomes" id="UP001478817">
    <property type="component" value="Unassembled WGS sequence"/>
</dbReference>
<feature type="compositionally biased region" description="Basic and acidic residues" evidence="1">
    <location>
        <begin position="1"/>
        <end position="10"/>
    </location>
</feature>
<protein>
    <submittedName>
        <fullName evidence="2">Peptidase S10</fullName>
    </submittedName>
</protein>
<feature type="region of interest" description="Disordered" evidence="1">
    <location>
        <begin position="1"/>
        <end position="24"/>
    </location>
</feature>
<reference evidence="2 3" key="1">
    <citation type="submission" date="2024-04" db="EMBL/GenBank/DDBJ databases">
        <title>Human intestinal bacterial collection.</title>
        <authorList>
            <person name="Pauvert C."/>
            <person name="Hitch T.C.A."/>
            <person name="Clavel T."/>
        </authorList>
    </citation>
    <scope>NUCLEOTIDE SEQUENCE [LARGE SCALE GENOMIC DNA]</scope>
    <source>
        <strain evidence="2 3">CLA-AA-H197</strain>
    </source>
</reference>
<dbReference type="Pfam" id="PF00450">
    <property type="entry name" value="Peptidase_S10"/>
    <property type="match status" value="1"/>
</dbReference>
<comment type="caution">
    <text evidence="2">The sequence shown here is derived from an EMBL/GenBank/DDBJ whole genome shotgun (WGS) entry which is preliminary data.</text>
</comment>
<sequence length="498" mass="54617">MSENPGEKDVTSNPFMGAAPARELDVPEPASARLTWSADDEKIDYEATAAHLDVVSDAGKLLGRMFSLSYVAVDESGAADPARPVTFAFNGGPGSSSVPINFGGIGPRRVATDGCGHVRADAAVEDNPQTVLRDTDVVFLDALGTGWSCVADDCEPASVFGVDGDADAFARAICAWLEENGRWSSPLYLFGESYGTVRNSVLMRILGERGVAVTGVVLLSAILDWVQVQPGEDLYYLGMMPTYAATAQWFGRAGKGVDPDEWFDRALEFTEDVLAPALLKGDRLDARREREVARKMSKFVGLAPEYLLAHHLRVDLADFRIALLADEGKICGRLDTRFASDALSPMQTSVEWVAGEDAAADAVEPAWTKAFRAFCREELGYRGAARYLSSNYEKVGTKWDWRHEEPGCSYKAEAPNVAVDIAVALRRNPTCKLAIIGGRYDAATTFWNVVHDMSCQYLSPELKERVSWYRYGCGHMAYTDAPTLEAMGEDLHEWYQRR</sequence>